<gene>
    <name evidence="2" type="ORF">CBR_g20256</name>
</gene>
<protein>
    <submittedName>
        <fullName evidence="2">Uncharacterized protein</fullName>
    </submittedName>
</protein>
<comment type="caution">
    <text evidence="2">The sequence shown here is derived from an EMBL/GenBank/DDBJ whole genome shotgun (WGS) entry which is preliminary data.</text>
</comment>
<dbReference type="AlphaFoldDB" id="A0A388KZZ1"/>
<dbReference type="Gramene" id="GBG75626">
    <property type="protein sequence ID" value="GBG75626"/>
    <property type="gene ID" value="CBR_g20256"/>
</dbReference>
<reference evidence="2 3" key="1">
    <citation type="journal article" date="2018" name="Cell">
        <title>The Chara Genome: Secondary Complexity and Implications for Plant Terrestrialization.</title>
        <authorList>
            <person name="Nishiyama T."/>
            <person name="Sakayama H."/>
            <person name="Vries J.D."/>
            <person name="Buschmann H."/>
            <person name="Saint-Marcoux D."/>
            <person name="Ullrich K.K."/>
            <person name="Haas F.B."/>
            <person name="Vanderstraeten L."/>
            <person name="Becker D."/>
            <person name="Lang D."/>
            <person name="Vosolsobe S."/>
            <person name="Rombauts S."/>
            <person name="Wilhelmsson P.K.I."/>
            <person name="Janitza P."/>
            <person name="Kern R."/>
            <person name="Heyl A."/>
            <person name="Rumpler F."/>
            <person name="Villalobos L.I.A.C."/>
            <person name="Clay J.M."/>
            <person name="Skokan R."/>
            <person name="Toyoda A."/>
            <person name="Suzuki Y."/>
            <person name="Kagoshima H."/>
            <person name="Schijlen E."/>
            <person name="Tajeshwar N."/>
            <person name="Catarino B."/>
            <person name="Hetherington A.J."/>
            <person name="Saltykova A."/>
            <person name="Bonnot C."/>
            <person name="Breuninger H."/>
            <person name="Symeonidi A."/>
            <person name="Radhakrishnan G.V."/>
            <person name="Van Nieuwerburgh F."/>
            <person name="Deforce D."/>
            <person name="Chang C."/>
            <person name="Karol K.G."/>
            <person name="Hedrich R."/>
            <person name="Ulvskov P."/>
            <person name="Glockner G."/>
            <person name="Delwiche C.F."/>
            <person name="Petrasek J."/>
            <person name="Van de Peer Y."/>
            <person name="Friml J."/>
            <person name="Beilby M."/>
            <person name="Dolan L."/>
            <person name="Kohara Y."/>
            <person name="Sugano S."/>
            <person name="Fujiyama A."/>
            <person name="Delaux P.-M."/>
            <person name="Quint M."/>
            <person name="TheiBen G."/>
            <person name="Hagemann M."/>
            <person name="Harholt J."/>
            <person name="Dunand C."/>
            <person name="Zachgo S."/>
            <person name="Langdale J."/>
            <person name="Maumus F."/>
            <person name="Straeten D.V.D."/>
            <person name="Gould S.B."/>
            <person name="Rensing S.A."/>
        </authorList>
    </citation>
    <scope>NUCLEOTIDE SEQUENCE [LARGE SCALE GENOMIC DNA]</scope>
    <source>
        <strain evidence="2 3">S276</strain>
    </source>
</reference>
<feature type="region of interest" description="Disordered" evidence="1">
    <location>
        <begin position="65"/>
        <end position="142"/>
    </location>
</feature>
<keyword evidence="3" id="KW-1185">Reference proteome</keyword>
<dbReference type="EMBL" id="BFEA01000228">
    <property type="protein sequence ID" value="GBG75626.1"/>
    <property type="molecule type" value="Genomic_DNA"/>
</dbReference>
<accession>A0A388KZZ1</accession>
<dbReference type="Proteomes" id="UP000265515">
    <property type="component" value="Unassembled WGS sequence"/>
</dbReference>
<organism evidence="2 3">
    <name type="scientific">Chara braunii</name>
    <name type="common">Braun's stonewort</name>
    <dbReference type="NCBI Taxonomy" id="69332"/>
    <lineage>
        <taxon>Eukaryota</taxon>
        <taxon>Viridiplantae</taxon>
        <taxon>Streptophyta</taxon>
        <taxon>Charophyceae</taxon>
        <taxon>Charales</taxon>
        <taxon>Characeae</taxon>
        <taxon>Chara</taxon>
    </lineage>
</organism>
<evidence type="ECO:0000256" key="1">
    <source>
        <dbReference type="SAM" id="MobiDB-lite"/>
    </source>
</evidence>
<evidence type="ECO:0000313" key="2">
    <source>
        <dbReference type="EMBL" id="GBG75626.1"/>
    </source>
</evidence>
<feature type="compositionally biased region" description="Gly residues" evidence="1">
    <location>
        <begin position="72"/>
        <end position="81"/>
    </location>
</feature>
<name>A0A388KZZ1_CHABU</name>
<evidence type="ECO:0000313" key="3">
    <source>
        <dbReference type="Proteomes" id="UP000265515"/>
    </source>
</evidence>
<proteinExistence type="predicted"/>
<sequence>MFKCIFCGHEFQGTQFVAARHFKQGKGCPQITDEALVDIHYNTNYKMDNKQLKRLQRCEKLHGAAPTMDADGGAGGEGQSGAAGEEDGGQGVDDAINVEGDAAQQRGEEPYTQRTGKGLVGESSGKRKEREGGGNVAPRKKMRQAAIKDVFSSQWLVDHKKKFLLLVYSHRSTSSAMMLGRSTRDTS</sequence>